<comment type="catalytic activity">
    <reaction evidence="12 17">
        <text>L-valine + 2-oxoglutarate = 3-methyl-2-oxobutanoate + L-glutamate</text>
        <dbReference type="Rhea" id="RHEA:24813"/>
        <dbReference type="ChEBI" id="CHEBI:11851"/>
        <dbReference type="ChEBI" id="CHEBI:16810"/>
        <dbReference type="ChEBI" id="CHEBI:29985"/>
        <dbReference type="ChEBI" id="CHEBI:57762"/>
        <dbReference type="EC" id="2.6.1.42"/>
    </reaction>
</comment>
<evidence type="ECO:0000256" key="14">
    <source>
        <dbReference type="ARBA" id="ARBA00049229"/>
    </source>
</evidence>
<dbReference type="FunFam" id="3.20.10.10:FF:000002">
    <property type="entry name" value="D-alanine aminotransferase"/>
    <property type="match status" value="1"/>
</dbReference>
<dbReference type="InterPro" id="IPR043131">
    <property type="entry name" value="BCAT-like_N"/>
</dbReference>
<evidence type="ECO:0000313" key="18">
    <source>
        <dbReference type="EMBL" id="QIL02626.1"/>
    </source>
</evidence>
<gene>
    <name evidence="17" type="primary">ilvE</name>
    <name evidence="18" type="ORF">G7078_07375</name>
</gene>
<keyword evidence="11 17" id="KW-0100">Branched-chain amino acid biosynthesis</keyword>
<comment type="pathway">
    <text evidence="5 17">Amino-acid biosynthesis; L-leucine biosynthesis; L-leucine from 3-methyl-2-oxobutanoate: step 4/4.</text>
</comment>
<dbReference type="UniPathway" id="UPA00049">
    <property type="reaction ID" value="UER00062"/>
</dbReference>
<dbReference type="UniPathway" id="UPA00048">
    <property type="reaction ID" value="UER00073"/>
</dbReference>
<evidence type="ECO:0000256" key="16">
    <source>
        <dbReference type="RuleBase" id="RU004516"/>
    </source>
</evidence>
<evidence type="ECO:0000256" key="17">
    <source>
        <dbReference type="RuleBase" id="RU364094"/>
    </source>
</evidence>
<dbReference type="UniPathway" id="UPA00047">
    <property type="reaction ID" value="UER00058"/>
</dbReference>
<dbReference type="InterPro" id="IPR050571">
    <property type="entry name" value="Class-IV_PLP-Dep_Aminotrnsfr"/>
</dbReference>
<dbReference type="Gene3D" id="3.30.470.10">
    <property type="match status" value="1"/>
</dbReference>
<dbReference type="PANTHER" id="PTHR42743">
    <property type="entry name" value="AMINO-ACID AMINOTRANSFERASE"/>
    <property type="match status" value="1"/>
</dbReference>
<dbReference type="Proteomes" id="UP000502502">
    <property type="component" value="Chromosome"/>
</dbReference>
<organism evidence="18 19">
    <name type="scientific">Sphingomonas sinipercae</name>
    <dbReference type="NCBI Taxonomy" id="2714944"/>
    <lineage>
        <taxon>Bacteria</taxon>
        <taxon>Pseudomonadati</taxon>
        <taxon>Pseudomonadota</taxon>
        <taxon>Alphaproteobacteria</taxon>
        <taxon>Sphingomonadales</taxon>
        <taxon>Sphingomonadaceae</taxon>
        <taxon>Sphingomonas</taxon>
    </lineage>
</organism>
<evidence type="ECO:0000256" key="11">
    <source>
        <dbReference type="ARBA" id="ARBA00023304"/>
    </source>
</evidence>
<dbReference type="PROSITE" id="PS00770">
    <property type="entry name" value="AA_TRANSFER_CLASS_4"/>
    <property type="match status" value="1"/>
</dbReference>
<evidence type="ECO:0000256" key="12">
    <source>
        <dbReference type="ARBA" id="ARBA00048212"/>
    </source>
</evidence>
<keyword evidence="10 16" id="KW-0663">Pyridoxal phosphate</keyword>
<proteinExistence type="inferred from homology"/>
<keyword evidence="8 17" id="KW-0028">Amino-acid biosynthesis</keyword>
<dbReference type="GO" id="GO:0004084">
    <property type="term" value="F:branched-chain-amino-acid transaminase activity"/>
    <property type="evidence" value="ECO:0007669"/>
    <property type="project" value="UniProtKB-EC"/>
</dbReference>
<evidence type="ECO:0000313" key="19">
    <source>
        <dbReference type="Proteomes" id="UP000502502"/>
    </source>
</evidence>
<dbReference type="EC" id="2.6.1.42" evidence="17"/>
<dbReference type="Gene3D" id="3.20.10.10">
    <property type="entry name" value="D-amino Acid Aminotransferase, subunit A, domain 2"/>
    <property type="match status" value="1"/>
</dbReference>
<keyword evidence="7 17" id="KW-0032">Aminotransferase</keyword>
<comment type="catalytic activity">
    <reaction evidence="13 17">
        <text>L-isoleucine + 2-oxoglutarate = (S)-3-methyl-2-oxopentanoate + L-glutamate</text>
        <dbReference type="Rhea" id="RHEA:24801"/>
        <dbReference type="ChEBI" id="CHEBI:16810"/>
        <dbReference type="ChEBI" id="CHEBI:29985"/>
        <dbReference type="ChEBI" id="CHEBI:35146"/>
        <dbReference type="ChEBI" id="CHEBI:58045"/>
        <dbReference type="EC" id="2.6.1.42"/>
    </reaction>
</comment>
<dbReference type="PANTHER" id="PTHR42743:SF11">
    <property type="entry name" value="AMINODEOXYCHORISMATE LYASE"/>
    <property type="match status" value="1"/>
</dbReference>
<evidence type="ECO:0000256" key="6">
    <source>
        <dbReference type="ARBA" id="ARBA00009320"/>
    </source>
</evidence>
<evidence type="ECO:0000256" key="15">
    <source>
        <dbReference type="RuleBase" id="RU004106"/>
    </source>
</evidence>
<dbReference type="InterPro" id="IPR005785">
    <property type="entry name" value="B_amino_transI"/>
</dbReference>
<dbReference type="NCBIfam" id="NF005146">
    <property type="entry name" value="PRK06606.1"/>
    <property type="match status" value="1"/>
</dbReference>
<evidence type="ECO:0000256" key="3">
    <source>
        <dbReference type="ARBA" id="ARBA00004824"/>
    </source>
</evidence>
<dbReference type="InterPro" id="IPR043132">
    <property type="entry name" value="BCAT-like_C"/>
</dbReference>
<keyword evidence="9 17" id="KW-0808">Transferase</keyword>
<accession>A0A6G7ZNZ7</accession>
<dbReference type="Pfam" id="PF01063">
    <property type="entry name" value="Aminotran_4"/>
    <property type="match status" value="1"/>
</dbReference>
<comment type="pathway">
    <text evidence="3 17">Amino-acid biosynthesis; L-isoleucine biosynthesis; L-isoleucine from 2-oxobutanoate: step 4/4.</text>
</comment>
<dbReference type="NCBIfam" id="TIGR01122">
    <property type="entry name" value="ilvE_I"/>
    <property type="match status" value="1"/>
</dbReference>
<comment type="function">
    <text evidence="2 17">Acts on leucine, isoleucine and valine.</text>
</comment>
<dbReference type="AlphaFoldDB" id="A0A6G7ZNZ7"/>
<evidence type="ECO:0000256" key="7">
    <source>
        <dbReference type="ARBA" id="ARBA00022576"/>
    </source>
</evidence>
<evidence type="ECO:0000256" key="9">
    <source>
        <dbReference type="ARBA" id="ARBA00022679"/>
    </source>
</evidence>
<comment type="cofactor">
    <cofactor evidence="1 16">
        <name>pyridoxal 5'-phosphate</name>
        <dbReference type="ChEBI" id="CHEBI:597326"/>
    </cofactor>
</comment>
<sequence>MADTQTFHDRDGWIWFDGKLVPWREAKVHVLTHALHYASSVFEGQRAYNGRIFKLGEHCQRLRRSAELLGFEVPWNVEQLGDACNEVLTANAMTDAYMRPVAWLGSEKMGVSPTGAKVHVAIAAWEWGKYFDADKAAKGIRLTLAPWRRPAPYTAPVHSKASGLYMIASLSRKHAEDTGFDDALMFDWRGQVAEATGANAFFIREGVLYTPTPDCFLDGITRRTVIDLARRRGVEVVERAIWPEELESFEQMFLTGSAAEVTPVGSAGPWTFEVGDLTRQLAKDYDDLVNGRLADR</sequence>
<comment type="catalytic activity">
    <reaction evidence="14 17">
        <text>L-leucine + 2-oxoglutarate = 4-methyl-2-oxopentanoate + L-glutamate</text>
        <dbReference type="Rhea" id="RHEA:18321"/>
        <dbReference type="ChEBI" id="CHEBI:16810"/>
        <dbReference type="ChEBI" id="CHEBI:17865"/>
        <dbReference type="ChEBI" id="CHEBI:29985"/>
        <dbReference type="ChEBI" id="CHEBI:57427"/>
        <dbReference type="EC" id="2.6.1.42"/>
    </reaction>
</comment>
<dbReference type="GO" id="GO:0009098">
    <property type="term" value="P:L-leucine biosynthetic process"/>
    <property type="evidence" value="ECO:0007669"/>
    <property type="project" value="UniProtKB-UniPathway"/>
</dbReference>
<evidence type="ECO:0000256" key="4">
    <source>
        <dbReference type="ARBA" id="ARBA00004931"/>
    </source>
</evidence>
<comment type="similarity">
    <text evidence="6 15">Belongs to the class-IV pyridoxal-phosphate-dependent aminotransferase family.</text>
</comment>
<dbReference type="GO" id="GO:0009099">
    <property type="term" value="P:L-valine biosynthetic process"/>
    <property type="evidence" value="ECO:0007669"/>
    <property type="project" value="UniProtKB-UniPathway"/>
</dbReference>
<evidence type="ECO:0000256" key="5">
    <source>
        <dbReference type="ARBA" id="ARBA00005072"/>
    </source>
</evidence>
<dbReference type="EMBL" id="CP049871">
    <property type="protein sequence ID" value="QIL02626.1"/>
    <property type="molecule type" value="Genomic_DNA"/>
</dbReference>
<name>A0A6G7ZNZ7_9SPHN</name>
<protein>
    <recommendedName>
        <fullName evidence="17">Branched-chain-amino-acid aminotransferase</fullName>
        <shortName evidence="17">BCAT</shortName>
        <ecNumber evidence="17">2.6.1.42</ecNumber>
    </recommendedName>
</protein>
<dbReference type="InterPro" id="IPR036038">
    <property type="entry name" value="Aminotransferase-like"/>
</dbReference>
<evidence type="ECO:0000256" key="8">
    <source>
        <dbReference type="ARBA" id="ARBA00022605"/>
    </source>
</evidence>
<keyword evidence="19" id="KW-1185">Reference proteome</keyword>
<evidence type="ECO:0000256" key="10">
    <source>
        <dbReference type="ARBA" id="ARBA00022898"/>
    </source>
</evidence>
<evidence type="ECO:0000256" key="1">
    <source>
        <dbReference type="ARBA" id="ARBA00001933"/>
    </source>
</evidence>
<dbReference type="InterPro" id="IPR001544">
    <property type="entry name" value="Aminotrans_IV"/>
</dbReference>
<dbReference type="KEGG" id="ssin:G7078_07375"/>
<evidence type="ECO:0000256" key="13">
    <source>
        <dbReference type="ARBA" id="ARBA00048798"/>
    </source>
</evidence>
<dbReference type="RefSeq" id="WP_166094568.1">
    <property type="nucleotide sequence ID" value="NZ_CP049871.1"/>
</dbReference>
<reference evidence="18 19" key="1">
    <citation type="submission" date="2020-03" db="EMBL/GenBank/DDBJ databases">
        <title>Sphingomonas sp. nov., isolated from fish.</title>
        <authorList>
            <person name="Hyun D.-W."/>
            <person name="Bae J.-W."/>
        </authorList>
    </citation>
    <scope>NUCLEOTIDE SEQUENCE [LARGE SCALE GENOMIC DNA]</scope>
    <source>
        <strain evidence="18 19">HDW15C</strain>
    </source>
</reference>
<evidence type="ECO:0000256" key="2">
    <source>
        <dbReference type="ARBA" id="ARBA00003109"/>
    </source>
</evidence>
<dbReference type="NCBIfam" id="NF005726">
    <property type="entry name" value="PRK07544.1"/>
    <property type="match status" value="1"/>
</dbReference>
<dbReference type="InterPro" id="IPR018300">
    <property type="entry name" value="Aminotrans_IV_CS"/>
</dbReference>
<comment type="pathway">
    <text evidence="4 17">Amino-acid biosynthesis; L-valine biosynthesis; L-valine from pyruvate: step 4/4.</text>
</comment>
<dbReference type="SUPFAM" id="SSF56752">
    <property type="entry name" value="D-aminoacid aminotransferase-like PLP-dependent enzymes"/>
    <property type="match status" value="1"/>
</dbReference>
<dbReference type="GO" id="GO:0009097">
    <property type="term" value="P:isoleucine biosynthetic process"/>
    <property type="evidence" value="ECO:0007669"/>
    <property type="project" value="UniProtKB-UniPathway"/>
</dbReference>